<dbReference type="EMBL" id="GBRH01171361">
    <property type="protein sequence ID" value="JAE26535.1"/>
    <property type="molecule type" value="Transcribed_RNA"/>
</dbReference>
<proteinExistence type="predicted"/>
<protein>
    <submittedName>
        <fullName evidence="1">Uncharacterized protein</fullName>
    </submittedName>
</protein>
<reference evidence="1" key="1">
    <citation type="submission" date="2014-09" db="EMBL/GenBank/DDBJ databases">
        <authorList>
            <person name="Magalhaes I.L.F."/>
            <person name="Oliveira U."/>
            <person name="Santos F.R."/>
            <person name="Vidigal T.H.D.A."/>
            <person name="Brescovit A.D."/>
            <person name="Santos A.J."/>
        </authorList>
    </citation>
    <scope>NUCLEOTIDE SEQUENCE</scope>
    <source>
        <tissue evidence="1">Shoot tissue taken approximately 20 cm above the soil surface</tissue>
    </source>
</reference>
<sequence>MRAPEKQQQQDVLQTCSIRFGWWSVS</sequence>
<accession>A0A0A9GN40</accession>
<name>A0A0A9GN40_ARUDO</name>
<organism evidence="1">
    <name type="scientific">Arundo donax</name>
    <name type="common">Giant reed</name>
    <name type="synonym">Donax arundinaceus</name>
    <dbReference type="NCBI Taxonomy" id="35708"/>
    <lineage>
        <taxon>Eukaryota</taxon>
        <taxon>Viridiplantae</taxon>
        <taxon>Streptophyta</taxon>
        <taxon>Embryophyta</taxon>
        <taxon>Tracheophyta</taxon>
        <taxon>Spermatophyta</taxon>
        <taxon>Magnoliopsida</taxon>
        <taxon>Liliopsida</taxon>
        <taxon>Poales</taxon>
        <taxon>Poaceae</taxon>
        <taxon>PACMAD clade</taxon>
        <taxon>Arundinoideae</taxon>
        <taxon>Arundineae</taxon>
        <taxon>Arundo</taxon>
    </lineage>
</organism>
<reference evidence="1" key="2">
    <citation type="journal article" date="2015" name="Data Brief">
        <title>Shoot transcriptome of the giant reed, Arundo donax.</title>
        <authorList>
            <person name="Barrero R.A."/>
            <person name="Guerrero F.D."/>
            <person name="Moolhuijzen P."/>
            <person name="Goolsby J.A."/>
            <person name="Tidwell J."/>
            <person name="Bellgard S.E."/>
            <person name="Bellgard M.I."/>
        </authorList>
    </citation>
    <scope>NUCLEOTIDE SEQUENCE</scope>
    <source>
        <tissue evidence="1">Shoot tissue taken approximately 20 cm above the soil surface</tissue>
    </source>
</reference>
<evidence type="ECO:0000313" key="1">
    <source>
        <dbReference type="EMBL" id="JAE26535.1"/>
    </source>
</evidence>
<dbReference type="AlphaFoldDB" id="A0A0A9GN40"/>